<proteinExistence type="predicted"/>
<sequence>MKYLSKGAMTERVESILFLMPCHATPYYCILHRNLPMRFLDCSPSLNSGNSF</sequence>
<reference evidence="1 2" key="1">
    <citation type="journal article" date="2021" name="Commun. Biol.">
        <title>The genome of Shorea leprosula (Dipterocarpaceae) highlights the ecological relevance of drought in aseasonal tropical rainforests.</title>
        <authorList>
            <person name="Ng K.K.S."/>
            <person name="Kobayashi M.J."/>
            <person name="Fawcett J.A."/>
            <person name="Hatakeyama M."/>
            <person name="Paape T."/>
            <person name="Ng C.H."/>
            <person name="Ang C.C."/>
            <person name="Tnah L.H."/>
            <person name="Lee C.T."/>
            <person name="Nishiyama T."/>
            <person name="Sese J."/>
            <person name="O'Brien M.J."/>
            <person name="Copetti D."/>
            <person name="Mohd Noor M.I."/>
            <person name="Ong R.C."/>
            <person name="Putra M."/>
            <person name="Sireger I.Z."/>
            <person name="Indrioko S."/>
            <person name="Kosugi Y."/>
            <person name="Izuno A."/>
            <person name="Isagi Y."/>
            <person name="Lee S.L."/>
            <person name="Shimizu K.K."/>
        </authorList>
    </citation>
    <scope>NUCLEOTIDE SEQUENCE [LARGE SCALE GENOMIC DNA]</scope>
    <source>
        <strain evidence="1">214</strain>
    </source>
</reference>
<evidence type="ECO:0000313" key="2">
    <source>
        <dbReference type="Proteomes" id="UP001054252"/>
    </source>
</evidence>
<keyword evidence="2" id="KW-1185">Reference proteome</keyword>
<organism evidence="1 2">
    <name type="scientific">Rubroshorea leprosula</name>
    <dbReference type="NCBI Taxonomy" id="152421"/>
    <lineage>
        <taxon>Eukaryota</taxon>
        <taxon>Viridiplantae</taxon>
        <taxon>Streptophyta</taxon>
        <taxon>Embryophyta</taxon>
        <taxon>Tracheophyta</taxon>
        <taxon>Spermatophyta</taxon>
        <taxon>Magnoliopsida</taxon>
        <taxon>eudicotyledons</taxon>
        <taxon>Gunneridae</taxon>
        <taxon>Pentapetalae</taxon>
        <taxon>rosids</taxon>
        <taxon>malvids</taxon>
        <taxon>Malvales</taxon>
        <taxon>Dipterocarpaceae</taxon>
        <taxon>Rubroshorea</taxon>
    </lineage>
</organism>
<gene>
    <name evidence="1" type="ORF">SLEP1_g28584</name>
</gene>
<protein>
    <submittedName>
        <fullName evidence="1">Uncharacterized protein</fullName>
    </submittedName>
</protein>
<dbReference type="AlphaFoldDB" id="A0AAV5K4X4"/>
<evidence type="ECO:0000313" key="1">
    <source>
        <dbReference type="EMBL" id="GKV18161.1"/>
    </source>
</evidence>
<accession>A0AAV5K4X4</accession>
<dbReference type="EMBL" id="BPVZ01000049">
    <property type="protein sequence ID" value="GKV18161.1"/>
    <property type="molecule type" value="Genomic_DNA"/>
</dbReference>
<dbReference type="Proteomes" id="UP001054252">
    <property type="component" value="Unassembled WGS sequence"/>
</dbReference>
<name>A0AAV5K4X4_9ROSI</name>
<comment type="caution">
    <text evidence="1">The sequence shown here is derived from an EMBL/GenBank/DDBJ whole genome shotgun (WGS) entry which is preliminary data.</text>
</comment>